<dbReference type="Proteomes" id="UP000823926">
    <property type="component" value="Unassembled WGS sequence"/>
</dbReference>
<evidence type="ECO:0000256" key="1">
    <source>
        <dbReference type="SAM" id="SignalP"/>
    </source>
</evidence>
<name>A0A9D1QDP5_9BACT</name>
<feature type="signal peptide" evidence="1">
    <location>
        <begin position="1"/>
        <end position="24"/>
    </location>
</feature>
<reference evidence="3" key="2">
    <citation type="submission" date="2021-04" db="EMBL/GenBank/DDBJ databases">
        <authorList>
            <person name="Gilroy R."/>
        </authorList>
    </citation>
    <scope>NUCLEOTIDE SEQUENCE</scope>
    <source>
        <strain evidence="3">ChiBcec15-1070</strain>
    </source>
</reference>
<sequence>MKKMILSAAAVAALFAAGTTVASAQEFTWGPKGGLNVSGMSKVGMDRKAAFTAGLFGELRTNDWFALSAEALYSRQGAADNWHDDFLDVKVKNRIVSHYLNVPVLANFYVTENLALKTGVQAGFCLGANEVTKVGDTKYRDNVTDAFHTAELSIPVGISYNVGPVVLDARYNFGVTHAMKDYDARNNVFQLTAGLRF</sequence>
<dbReference type="EMBL" id="DXHL01000033">
    <property type="protein sequence ID" value="HIW11287.1"/>
    <property type="molecule type" value="Genomic_DNA"/>
</dbReference>
<feature type="chain" id="PRO_5039000611" evidence="1">
    <location>
        <begin position="25"/>
        <end position="197"/>
    </location>
</feature>
<reference evidence="3" key="1">
    <citation type="journal article" date="2021" name="PeerJ">
        <title>Extensive microbial diversity within the chicken gut microbiome revealed by metagenomics and culture.</title>
        <authorList>
            <person name="Gilroy R."/>
            <person name="Ravi A."/>
            <person name="Getino M."/>
            <person name="Pursley I."/>
            <person name="Horton D.L."/>
            <person name="Alikhan N.F."/>
            <person name="Baker D."/>
            <person name="Gharbi K."/>
            <person name="Hall N."/>
            <person name="Watson M."/>
            <person name="Adriaenssens E.M."/>
            <person name="Foster-Nyarko E."/>
            <person name="Jarju S."/>
            <person name="Secka A."/>
            <person name="Antonio M."/>
            <person name="Oren A."/>
            <person name="Chaudhuri R.R."/>
            <person name="La Ragione R."/>
            <person name="Hildebrand F."/>
            <person name="Pallen M.J."/>
        </authorList>
    </citation>
    <scope>NUCLEOTIDE SEQUENCE</scope>
    <source>
        <strain evidence="3">ChiBcec15-1070</strain>
    </source>
</reference>
<protein>
    <submittedName>
        <fullName evidence="3">PorT family protein</fullName>
    </submittedName>
</protein>
<dbReference type="Pfam" id="PF13568">
    <property type="entry name" value="OMP_b-brl_2"/>
    <property type="match status" value="1"/>
</dbReference>
<evidence type="ECO:0000313" key="3">
    <source>
        <dbReference type="EMBL" id="HIW11287.1"/>
    </source>
</evidence>
<feature type="domain" description="Outer membrane protein beta-barrel" evidence="2">
    <location>
        <begin position="24"/>
        <end position="177"/>
    </location>
</feature>
<accession>A0A9D1QDP5</accession>
<organism evidence="3 4">
    <name type="scientific">Candidatus Rikenella faecigallinarum</name>
    <dbReference type="NCBI Taxonomy" id="2838745"/>
    <lineage>
        <taxon>Bacteria</taxon>
        <taxon>Pseudomonadati</taxon>
        <taxon>Bacteroidota</taxon>
        <taxon>Bacteroidia</taxon>
        <taxon>Bacteroidales</taxon>
        <taxon>Rikenellaceae</taxon>
        <taxon>Rikenella</taxon>
    </lineage>
</organism>
<comment type="caution">
    <text evidence="3">The sequence shown here is derived from an EMBL/GenBank/DDBJ whole genome shotgun (WGS) entry which is preliminary data.</text>
</comment>
<evidence type="ECO:0000313" key="4">
    <source>
        <dbReference type="Proteomes" id="UP000823926"/>
    </source>
</evidence>
<gene>
    <name evidence="3" type="ORF">H9888_07310</name>
</gene>
<dbReference type="InterPro" id="IPR011250">
    <property type="entry name" value="OMP/PagP_B-barrel"/>
</dbReference>
<dbReference type="SUPFAM" id="SSF56925">
    <property type="entry name" value="OMPA-like"/>
    <property type="match status" value="1"/>
</dbReference>
<evidence type="ECO:0000259" key="2">
    <source>
        <dbReference type="Pfam" id="PF13568"/>
    </source>
</evidence>
<proteinExistence type="predicted"/>
<dbReference type="InterPro" id="IPR025665">
    <property type="entry name" value="Beta-barrel_OMP_2"/>
</dbReference>
<keyword evidence="1" id="KW-0732">Signal</keyword>
<dbReference type="AlphaFoldDB" id="A0A9D1QDP5"/>